<reference evidence="13" key="1">
    <citation type="submission" date="2019-04" db="EMBL/GenBank/DDBJ databases">
        <title>Draft genome sequence of Pseudonocardiaceae bacterium SL3-2-4.</title>
        <authorList>
            <person name="Ningsih F."/>
            <person name="Yokota A."/>
            <person name="Sakai Y."/>
            <person name="Nanatani K."/>
            <person name="Yabe S."/>
            <person name="Oetari A."/>
            <person name="Sjamsuridzal W."/>
        </authorList>
    </citation>
    <scope>NUCLEOTIDE SEQUENCE [LARGE SCALE GENOMIC DNA]</scope>
    <source>
        <strain evidence="13">SL3-2-4</strain>
    </source>
</reference>
<evidence type="ECO:0000256" key="9">
    <source>
        <dbReference type="SAM" id="MobiDB-lite"/>
    </source>
</evidence>
<evidence type="ECO:0000256" key="7">
    <source>
        <dbReference type="HAMAP-Rule" id="MF_00259"/>
    </source>
</evidence>
<keyword evidence="13" id="KW-1185">Reference proteome</keyword>
<dbReference type="Gene3D" id="3.30.70.1400">
    <property type="entry name" value="Aminomethyltransferase beta-barrel domains"/>
    <property type="match status" value="1"/>
</dbReference>
<dbReference type="InterPro" id="IPR028896">
    <property type="entry name" value="GcvT/YgfZ/DmdA"/>
</dbReference>
<evidence type="ECO:0000256" key="2">
    <source>
        <dbReference type="ARBA" id="ARBA00012616"/>
    </source>
</evidence>
<dbReference type="GO" id="GO:0019464">
    <property type="term" value="P:glycine decarboxylation via glycine cleavage system"/>
    <property type="evidence" value="ECO:0007669"/>
    <property type="project" value="UniProtKB-UniRule"/>
</dbReference>
<evidence type="ECO:0000256" key="3">
    <source>
        <dbReference type="ARBA" id="ARBA00022576"/>
    </source>
</evidence>
<dbReference type="InterPro" id="IPR029043">
    <property type="entry name" value="GcvT/YgfZ_C"/>
</dbReference>
<dbReference type="PANTHER" id="PTHR43757">
    <property type="entry name" value="AMINOMETHYLTRANSFERASE"/>
    <property type="match status" value="1"/>
</dbReference>
<dbReference type="SUPFAM" id="SSF101790">
    <property type="entry name" value="Aminomethyltransferase beta-barrel domain"/>
    <property type="match status" value="1"/>
</dbReference>
<evidence type="ECO:0000313" key="12">
    <source>
        <dbReference type="EMBL" id="GDY31922.1"/>
    </source>
</evidence>
<dbReference type="GO" id="GO:0004047">
    <property type="term" value="F:aminomethyltransferase activity"/>
    <property type="evidence" value="ECO:0007669"/>
    <property type="project" value="UniProtKB-UniRule"/>
</dbReference>
<dbReference type="SUPFAM" id="SSF103025">
    <property type="entry name" value="Folate-binding domain"/>
    <property type="match status" value="1"/>
</dbReference>
<dbReference type="Pfam" id="PF01571">
    <property type="entry name" value="GCV_T"/>
    <property type="match status" value="1"/>
</dbReference>
<organism evidence="12 13">
    <name type="scientific">Gandjariella thermophila</name>
    <dbReference type="NCBI Taxonomy" id="1931992"/>
    <lineage>
        <taxon>Bacteria</taxon>
        <taxon>Bacillati</taxon>
        <taxon>Actinomycetota</taxon>
        <taxon>Actinomycetes</taxon>
        <taxon>Pseudonocardiales</taxon>
        <taxon>Pseudonocardiaceae</taxon>
        <taxon>Gandjariella</taxon>
    </lineage>
</organism>
<dbReference type="Gene3D" id="4.10.1250.10">
    <property type="entry name" value="Aminomethyltransferase fragment"/>
    <property type="match status" value="1"/>
</dbReference>
<dbReference type="GO" id="GO:0008483">
    <property type="term" value="F:transaminase activity"/>
    <property type="evidence" value="ECO:0007669"/>
    <property type="project" value="UniProtKB-KW"/>
</dbReference>
<dbReference type="Gene3D" id="3.30.1360.120">
    <property type="entry name" value="Probable tRNA modification gtpase trme, domain 1"/>
    <property type="match status" value="1"/>
</dbReference>
<evidence type="ECO:0000256" key="6">
    <source>
        <dbReference type="ARBA" id="ARBA00047665"/>
    </source>
</evidence>
<dbReference type="EC" id="2.1.2.10" evidence="2 7"/>
<dbReference type="Gene3D" id="2.40.30.110">
    <property type="entry name" value="Aminomethyltransferase beta-barrel domains"/>
    <property type="match status" value="1"/>
</dbReference>
<dbReference type="Pfam" id="PF08669">
    <property type="entry name" value="GCV_T_C"/>
    <property type="match status" value="1"/>
</dbReference>
<sequence length="419" mass="44453">MVRVSASPPIVAAVAGARAGTVPAPPGPARVTDRHHRQEQPMSPSTPEQPAGRRTPLHAEHEVLGARFVDFAGWRMPVRYDSELAEHHAVRDAAGLFDLSHMGEIRVRGAEAGPALDHAVVGHASKIAVGRARYSLLCRPDGGVLDDLIVYRTAESEFLVVANAANADLVLAELRERAAGFAAEVVDDSADTALIALQGPVAARVLAELTDADLDGLRYYASVPARVAGREVLLARTGYTGEDGFELFCPAGDAVPLWRALLDAGRPHGVRPAGLGCRDSLRLEAGMALYGNELTVATNPYQANLGRVVKLDKPADFVGRAALAEIAERGVDTVLVGLTGTGRRAPRHGYPVLDPATGTEIGTVTSGAPSPTLGHPIAMAYVRRQYAAPGTKLAVDVRGRQEAVEVTELPFYRRQRQSP</sequence>
<dbReference type="EMBL" id="BJFL01000019">
    <property type="protein sequence ID" value="GDY31922.1"/>
    <property type="molecule type" value="Genomic_DNA"/>
</dbReference>
<dbReference type="InterPro" id="IPR027266">
    <property type="entry name" value="TrmE/GcvT-like"/>
</dbReference>
<dbReference type="FunFam" id="4.10.1250.10:FF:000001">
    <property type="entry name" value="Aminomethyltransferase"/>
    <property type="match status" value="1"/>
</dbReference>
<comment type="caution">
    <text evidence="12">The sequence shown here is derived from an EMBL/GenBank/DDBJ whole genome shotgun (WGS) entry which is preliminary data.</text>
</comment>
<keyword evidence="12" id="KW-0489">Methyltransferase</keyword>
<feature type="domain" description="Aminomethyltransferase C-terminal" evidence="11">
    <location>
        <begin position="335"/>
        <end position="412"/>
    </location>
</feature>
<comment type="function">
    <text evidence="7">The glycine cleavage system catalyzes the degradation of glycine.</text>
</comment>
<feature type="domain" description="GCVT N-terminal" evidence="10">
    <location>
        <begin position="57"/>
        <end position="313"/>
    </location>
</feature>
<comment type="similarity">
    <text evidence="1 7">Belongs to the GcvT family.</text>
</comment>
<dbReference type="InterPro" id="IPR022903">
    <property type="entry name" value="GcvT_bac"/>
</dbReference>
<dbReference type="GO" id="GO:0005829">
    <property type="term" value="C:cytosol"/>
    <property type="evidence" value="ECO:0007669"/>
    <property type="project" value="TreeGrafter"/>
</dbReference>
<feature type="binding site" evidence="8">
    <location>
        <position position="246"/>
    </location>
    <ligand>
        <name>substrate</name>
    </ligand>
</feature>
<comment type="catalytic activity">
    <reaction evidence="6 7">
        <text>N(6)-[(R)-S(8)-aminomethyldihydrolipoyl]-L-lysyl-[protein] + (6S)-5,6,7,8-tetrahydrofolate = N(6)-[(R)-dihydrolipoyl]-L-lysyl-[protein] + (6R)-5,10-methylene-5,6,7,8-tetrahydrofolate + NH4(+)</text>
        <dbReference type="Rhea" id="RHEA:16945"/>
        <dbReference type="Rhea" id="RHEA-COMP:10475"/>
        <dbReference type="Rhea" id="RHEA-COMP:10492"/>
        <dbReference type="ChEBI" id="CHEBI:15636"/>
        <dbReference type="ChEBI" id="CHEBI:28938"/>
        <dbReference type="ChEBI" id="CHEBI:57453"/>
        <dbReference type="ChEBI" id="CHEBI:83100"/>
        <dbReference type="ChEBI" id="CHEBI:83143"/>
        <dbReference type="EC" id="2.1.2.10"/>
    </reaction>
</comment>
<gene>
    <name evidence="7 12" type="primary">gcvT</name>
    <name evidence="12" type="ORF">GTS_35550</name>
</gene>
<dbReference type="Proteomes" id="UP000298860">
    <property type="component" value="Unassembled WGS sequence"/>
</dbReference>
<evidence type="ECO:0000256" key="8">
    <source>
        <dbReference type="PIRSR" id="PIRSR006487-1"/>
    </source>
</evidence>
<evidence type="ECO:0000256" key="4">
    <source>
        <dbReference type="ARBA" id="ARBA00022679"/>
    </source>
</evidence>
<evidence type="ECO:0000256" key="5">
    <source>
        <dbReference type="ARBA" id="ARBA00031395"/>
    </source>
</evidence>
<keyword evidence="4 7" id="KW-0808">Transferase</keyword>
<dbReference type="AlphaFoldDB" id="A0A4D4J9I4"/>
<dbReference type="NCBIfam" id="TIGR00528">
    <property type="entry name" value="gcvT"/>
    <property type="match status" value="1"/>
</dbReference>
<dbReference type="InterPro" id="IPR006222">
    <property type="entry name" value="GCVT_N"/>
</dbReference>
<dbReference type="HAMAP" id="MF_00259">
    <property type="entry name" value="GcvT"/>
    <property type="match status" value="1"/>
</dbReference>
<dbReference type="GO" id="GO:0008168">
    <property type="term" value="F:methyltransferase activity"/>
    <property type="evidence" value="ECO:0007669"/>
    <property type="project" value="UniProtKB-KW"/>
</dbReference>
<dbReference type="NCBIfam" id="NF001567">
    <property type="entry name" value="PRK00389.1"/>
    <property type="match status" value="1"/>
</dbReference>
<comment type="subunit">
    <text evidence="7">The glycine cleavage system is composed of four proteins: P, T, L and H.</text>
</comment>
<name>A0A4D4J9I4_9PSEU</name>
<protein>
    <recommendedName>
        <fullName evidence="2 7">Aminomethyltransferase</fullName>
        <ecNumber evidence="2 7">2.1.2.10</ecNumber>
    </recommendedName>
    <alternativeName>
        <fullName evidence="5 7">Glycine cleavage system T protein</fullName>
    </alternativeName>
</protein>
<accession>A0A4D4J9I4</accession>
<evidence type="ECO:0000259" key="10">
    <source>
        <dbReference type="Pfam" id="PF01571"/>
    </source>
</evidence>
<evidence type="ECO:0000313" key="13">
    <source>
        <dbReference type="Proteomes" id="UP000298860"/>
    </source>
</evidence>
<keyword evidence="3 7" id="KW-0032">Aminotransferase</keyword>
<evidence type="ECO:0000259" key="11">
    <source>
        <dbReference type="Pfam" id="PF08669"/>
    </source>
</evidence>
<dbReference type="PANTHER" id="PTHR43757:SF2">
    <property type="entry name" value="AMINOMETHYLTRANSFERASE, MITOCHONDRIAL"/>
    <property type="match status" value="1"/>
</dbReference>
<dbReference type="GO" id="GO:0005960">
    <property type="term" value="C:glycine cleavage complex"/>
    <property type="evidence" value="ECO:0007669"/>
    <property type="project" value="InterPro"/>
</dbReference>
<feature type="region of interest" description="Disordered" evidence="9">
    <location>
        <begin position="14"/>
        <end position="54"/>
    </location>
</feature>
<dbReference type="InterPro" id="IPR013977">
    <property type="entry name" value="GcvT_C"/>
</dbReference>
<dbReference type="FunFam" id="2.40.30.110:FF:000003">
    <property type="entry name" value="Aminomethyltransferase"/>
    <property type="match status" value="1"/>
</dbReference>
<dbReference type="InterPro" id="IPR006223">
    <property type="entry name" value="GcvT"/>
</dbReference>
<evidence type="ECO:0000256" key="1">
    <source>
        <dbReference type="ARBA" id="ARBA00008609"/>
    </source>
</evidence>
<dbReference type="GO" id="GO:0032259">
    <property type="term" value="P:methylation"/>
    <property type="evidence" value="ECO:0007669"/>
    <property type="project" value="UniProtKB-KW"/>
</dbReference>
<proteinExistence type="inferred from homology"/>
<dbReference type="PIRSF" id="PIRSF006487">
    <property type="entry name" value="GcvT"/>
    <property type="match status" value="1"/>
</dbReference>